<accession>A0A178UMA8</accession>
<dbReference type="ExpressionAtlas" id="A0A178UMA8">
    <property type="expression patterns" value="baseline and differential"/>
</dbReference>
<name>A0A178UMA8_ARATH</name>
<organism evidence="1 2">
    <name type="scientific">Arabidopsis thaliana</name>
    <name type="common">Mouse-ear cress</name>
    <dbReference type="NCBI Taxonomy" id="3702"/>
    <lineage>
        <taxon>Eukaryota</taxon>
        <taxon>Viridiplantae</taxon>
        <taxon>Streptophyta</taxon>
        <taxon>Embryophyta</taxon>
        <taxon>Tracheophyta</taxon>
        <taxon>Spermatophyta</taxon>
        <taxon>Magnoliopsida</taxon>
        <taxon>eudicotyledons</taxon>
        <taxon>Gunneridae</taxon>
        <taxon>Pentapetalae</taxon>
        <taxon>rosids</taxon>
        <taxon>malvids</taxon>
        <taxon>Brassicales</taxon>
        <taxon>Brassicaceae</taxon>
        <taxon>Camelineae</taxon>
        <taxon>Arabidopsis</taxon>
    </lineage>
</organism>
<sequence>MSQDMDPFTEAVTRILQEALHAMWLLAEEAKADVIREQETARKAIEEAPQVIKENSEDTEKFNSLTSEVEALKAAGSNTQPFGIMKDIIWLWSDPI</sequence>
<proteinExistence type="predicted"/>
<comment type="caution">
    <text evidence="1">The sequence shown here is derived from an EMBL/GenBank/DDBJ whole genome shotgun (WGS) entry which is preliminary data.</text>
</comment>
<evidence type="ECO:0000313" key="1">
    <source>
        <dbReference type="EMBL" id="OAO94660.1"/>
    </source>
</evidence>
<protein>
    <submittedName>
        <fullName evidence="1">Uncharacterized protein</fullName>
    </submittedName>
</protein>
<reference evidence="2" key="1">
    <citation type="journal article" date="2016" name="Proc. Natl. Acad. Sci. U.S.A.">
        <title>Chromosome-level assembly of Arabidopsis thaliana Ler reveals the extent of translocation and inversion polymorphisms.</title>
        <authorList>
            <person name="Zapata L."/>
            <person name="Ding J."/>
            <person name="Willing E.M."/>
            <person name="Hartwig B."/>
            <person name="Bezdan D."/>
            <person name="Jiao W.B."/>
            <person name="Patel V."/>
            <person name="Velikkakam James G."/>
            <person name="Koornneef M."/>
            <person name="Ossowski S."/>
            <person name="Schneeberger K."/>
        </authorList>
    </citation>
    <scope>NUCLEOTIDE SEQUENCE [LARGE SCALE GENOMIC DNA]</scope>
    <source>
        <strain evidence="2">cv. Landsberg erecta</strain>
    </source>
</reference>
<dbReference type="Proteomes" id="UP000078284">
    <property type="component" value="Chromosome 5"/>
</dbReference>
<dbReference type="EMBL" id="LUHQ01000005">
    <property type="protein sequence ID" value="OAO94660.1"/>
    <property type="molecule type" value="Genomic_DNA"/>
</dbReference>
<gene>
    <name evidence="1" type="ordered locus">AXX17_At5g20430</name>
</gene>
<evidence type="ECO:0000313" key="2">
    <source>
        <dbReference type="Proteomes" id="UP000078284"/>
    </source>
</evidence>
<dbReference type="AlphaFoldDB" id="A0A178UMA8"/>